<sequence>MRNIRKIQGAQVPVTTTIAPPRPNNLQEECIRVQKVYDWIVSATRYRNKVAIPDTCRPAVDAALAAGNVLRMSALSRTFLRYSR</sequence>
<dbReference type="AlphaFoldDB" id="A0A511VCU4"/>
<gene>
    <name evidence="1" type="ORF">ADA01nite_41760</name>
</gene>
<proteinExistence type="predicted"/>
<protein>
    <submittedName>
        <fullName evidence="1">Uncharacterized protein</fullName>
    </submittedName>
</protein>
<organism evidence="1 2">
    <name type="scientific">Aneurinibacillus danicus</name>
    <dbReference type="NCBI Taxonomy" id="267746"/>
    <lineage>
        <taxon>Bacteria</taxon>
        <taxon>Bacillati</taxon>
        <taxon>Bacillota</taxon>
        <taxon>Bacilli</taxon>
        <taxon>Bacillales</taxon>
        <taxon>Paenibacillaceae</taxon>
        <taxon>Aneurinibacillus group</taxon>
        <taxon>Aneurinibacillus</taxon>
    </lineage>
</organism>
<comment type="caution">
    <text evidence="1">The sequence shown here is derived from an EMBL/GenBank/DDBJ whole genome shotgun (WGS) entry which is preliminary data.</text>
</comment>
<reference evidence="1 2" key="1">
    <citation type="submission" date="2019-07" db="EMBL/GenBank/DDBJ databases">
        <title>Whole genome shotgun sequence of Aneurinibacillus danicus NBRC 102444.</title>
        <authorList>
            <person name="Hosoyama A."/>
            <person name="Uohara A."/>
            <person name="Ohji S."/>
            <person name="Ichikawa N."/>
        </authorList>
    </citation>
    <scope>NUCLEOTIDE SEQUENCE [LARGE SCALE GENOMIC DNA]</scope>
    <source>
        <strain evidence="1 2">NBRC 102444</strain>
    </source>
</reference>
<dbReference type="Proteomes" id="UP000321157">
    <property type="component" value="Unassembled WGS sequence"/>
</dbReference>
<keyword evidence="2" id="KW-1185">Reference proteome</keyword>
<dbReference type="EMBL" id="BJXX01000219">
    <property type="protein sequence ID" value="GEN36716.1"/>
    <property type="molecule type" value="Genomic_DNA"/>
</dbReference>
<name>A0A511VCU4_9BACL</name>
<evidence type="ECO:0000313" key="2">
    <source>
        <dbReference type="Proteomes" id="UP000321157"/>
    </source>
</evidence>
<evidence type="ECO:0000313" key="1">
    <source>
        <dbReference type="EMBL" id="GEN36716.1"/>
    </source>
</evidence>
<accession>A0A511VCU4</accession>